<dbReference type="InterPro" id="IPR002893">
    <property type="entry name" value="Znf_MYND"/>
</dbReference>
<dbReference type="EMBL" id="JATAAI010000020">
    <property type="protein sequence ID" value="KAK1738484.1"/>
    <property type="molecule type" value="Genomic_DNA"/>
</dbReference>
<dbReference type="PROSITE" id="PS50865">
    <property type="entry name" value="ZF_MYND_2"/>
    <property type="match status" value="1"/>
</dbReference>
<evidence type="ECO:0000256" key="5">
    <source>
        <dbReference type="SAM" id="MobiDB-lite"/>
    </source>
</evidence>
<feature type="region of interest" description="Disordered" evidence="5">
    <location>
        <begin position="1"/>
        <end position="44"/>
    </location>
</feature>
<evidence type="ECO:0000259" key="6">
    <source>
        <dbReference type="PROSITE" id="PS50865"/>
    </source>
</evidence>
<feature type="compositionally biased region" description="Polar residues" evidence="5">
    <location>
        <begin position="30"/>
        <end position="44"/>
    </location>
</feature>
<reference evidence="7" key="1">
    <citation type="submission" date="2023-06" db="EMBL/GenBank/DDBJ databases">
        <title>Survivors Of The Sea: Transcriptome response of Skeletonema marinoi to long-term dormancy.</title>
        <authorList>
            <person name="Pinder M.I.M."/>
            <person name="Kourtchenko O."/>
            <person name="Robertson E.K."/>
            <person name="Larsson T."/>
            <person name="Maumus F."/>
            <person name="Osuna-Cruz C.M."/>
            <person name="Vancaester E."/>
            <person name="Stenow R."/>
            <person name="Vandepoele K."/>
            <person name="Ploug H."/>
            <person name="Bruchert V."/>
            <person name="Godhe A."/>
            <person name="Topel M."/>
        </authorList>
    </citation>
    <scope>NUCLEOTIDE SEQUENCE</scope>
    <source>
        <strain evidence="7">R05AC</strain>
    </source>
</reference>
<feature type="compositionally biased region" description="Low complexity" evidence="5">
    <location>
        <begin position="20"/>
        <end position="29"/>
    </location>
</feature>
<evidence type="ECO:0000313" key="7">
    <source>
        <dbReference type="EMBL" id="KAK1738484.1"/>
    </source>
</evidence>
<evidence type="ECO:0000256" key="4">
    <source>
        <dbReference type="PROSITE-ProRule" id="PRU00134"/>
    </source>
</evidence>
<dbReference type="SUPFAM" id="SSF144232">
    <property type="entry name" value="HIT/MYND zinc finger-like"/>
    <property type="match status" value="1"/>
</dbReference>
<evidence type="ECO:0000256" key="2">
    <source>
        <dbReference type="ARBA" id="ARBA00022771"/>
    </source>
</evidence>
<evidence type="ECO:0000256" key="3">
    <source>
        <dbReference type="ARBA" id="ARBA00022833"/>
    </source>
</evidence>
<keyword evidence="3" id="KW-0862">Zinc</keyword>
<dbReference type="Pfam" id="PF01753">
    <property type="entry name" value="zf-MYND"/>
    <property type="match status" value="1"/>
</dbReference>
<evidence type="ECO:0000256" key="1">
    <source>
        <dbReference type="ARBA" id="ARBA00022723"/>
    </source>
</evidence>
<keyword evidence="8" id="KW-1185">Reference proteome</keyword>
<dbReference type="AlphaFoldDB" id="A0AAD8Y3P3"/>
<feature type="compositionally biased region" description="Basic residues" evidence="5">
    <location>
        <begin position="1"/>
        <end position="13"/>
    </location>
</feature>
<keyword evidence="1" id="KW-0479">Metal-binding</keyword>
<comment type="caution">
    <text evidence="7">The sequence shown here is derived from an EMBL/GenBank/DDBJ whole genome shotgun (WGS) entry which is preliminary data.</text>
</comment>
<name>A0AAD8Y3P3_9STRA</name>
<sequence length="272" mass="30660">MPSRKKAMGKAKKAAKEEAAAATQAKAGTNNDHQSPTRPTLTSRGVDNVLRGIESMKPCITHGFRLELLPTMRICGVFIDAFTEAYRISLQMESNVITALNAASAVCNKPMFGPVWNDVAKMEYVMAYYVTKGVKYILDEGRDDMAHNFAVFANYFEQTIGVANKTQPEVIPAKLAELLNGDMNTLVKYFRQHIPCNCLDEKYKEVKSITKLGFCCYSECPIPNRTVERKKMLYCTQCRVANYCSRECQVAHWPDHKDGCLKYMEKKAKLPI</sequence>
<accession>A0AAD8Y3P3</accession>
<protein>
    <recommendedName>
        <fullName evidence="6">MYND-type domain-containing protein</fullName>
    </recommendedName>
</protein>
<dbReference type="Gene3D" id="6.10.140.2220">
    <property type="match status" value="1"/>
</dbReference>
<dbReference type="Proteomes" id="UP001224775">
    <property type="component" value="Unassembled WGS sequence"/>
</dbReference>
<gene>
    <name evidence="7" type="ORF">QTG54_010514</name>
</gene>
<proteinExistence type="predicted"/>
<evidence type="ECO:0000313" key="8">
    <source>
        <dbReference type="Proteomes" id="UP001224775"/>
    </source>
</evidence>
<organism evidence="7 8">
    <name type="scientific">Skeletonema marinoi</name>
    <dbReference type="NCBI Taxonomy" id="267567"/>
    <lineage>
        <taxon>Eukaryota</taxon>
        <taxon>Sar</taxon>
        <taxon>Stramenopiles</taxon>
        <taxon>Ochrophyta</taxon>
        <taxon>Bacillariophyta</taxon>
        <taxon>Coscinodiscophyceae</taxon>
        <taxon>Thalassiosirophycidae</taxon>
        <taxon>Thalassiosirales</taxon>
        <taxon>Skeletonemataceae</taxon>
        <taxon>Skeletonema</taxon>
        <taxon>Skeletonema marinoi-dohrnii complex</taxon>
    </lineage>
</organism>
<keyword evidence="2 4" id="KW-0863">Zinc-finger</keyword>
<dbReference type="GO" id="GO:0008270">
    <property type="term" value="F:zinc ion binding"/>
    <property type="evidence" value="ECO:0007669"/>
    <property type="project" value="UniProtKB-KW"/>
</dbReference>
<feature type="domain" description="MYND-type" evidence="6">
    <location>
        <begin position="220"/>
        <end position="260"/>
    </location>
</feature>